<sequence length="593" mass="65903">MDPQFIAGLQDLLQKLASALDTETIKTVTSTLSQQFYTESACVPALLTIAKDHEQPHIRQLAAVEMRKRIPVYWSTFDADTQQQMRDAILQMIIAETNNLARHSLARVISSIAELDIPNQRWGDLIQFLYKCCQSPTAAHREIGIYVLDSLFETIADTLSEHMQHLFNLFSTLIKDPESLVVRVTTLEALGKAAEFIEPEDRSAINAFQAQVPAMVQVLQKCLEIGEEDSASRCFEVFNSLLILETPLLNRHFAELIEFSINVGSNEEFDDNLRIMALNFLVWTATYKRGRLQKLKIVKLLIDKMMPITAQEDPEDIDEDSPSRVALRVLNALSTNLPPQHVFPVVIAHVVQYMQNADPMFRKGAMLSLAIVIEGCVDYTRLGTGDIVALVCAGLSDPDARVRRASCMALGCIADELGDEVADHHEKLMPLIFNLMNEPDMMIVKYAINALDSILEGLGEPILSYLPHLMQRLVHLLDVGSAEVKPLALAAIGSAAHSSGDAFAPYFNEVILRVTHAMSLTGDDDVMALRGIATDTAGAIAETAGKDAFRPYLEETMKLALQGMELDSSNLRECGYCYFAVMSRVFEGEFTQY</sequence>
<reference evidence="1" key="1">
    <citation type="submission" date="2022-07" db="EMBL/GenBank/DDBJ databases">
        <title>Phylogenomic reconstructions and comparative analyses of Kickxellomycotina fungi.</title>
        <authorList>
            <person name="Reynolds N.K."/>
            <person name="Stajich J.E."/>
            <person name="Barry K."/>
            <person name="Grigoriev I.V."/>
            <person name="Crous P."/>
            <person name="Smith M.E."/>
        </authorList>
    </citation>
    <scope>NUCLEOTIDE SEQUENCE</scope>
    <source>
        <strain evidence="1">Benny 63K</strain>
    </source>
</reference>
<gene>
    <name evidence="1" type="ORF">LPJ66_008181</name>
</gene>
<dbReference type="Proteomes" id="UP001150581">
    <property type="component" value="Unassembled WGS sequence"/>
</dbReference>
<feature type="non-terminal residue" evidence="1">
    <location>
        <position position="593"/>
    </location>
</feature>
<protein>
    <submittedName>
        <fullName evidence="1">Uncharacterized protein</fullName>
    </submittedName>
</protein>
<name>A0ACC1I6T6_9FUNG</name>
<evidence type="ECO:0000313" key="1">
    <source>
        <dbReference type="EMBL" id="KAJ1889161.1"/>
    </source>
</evidence>
<evidence type="ECO:0000313" key="2">
    <source>
        <dbReference type="Proteomes" id="UP001150581"/>
    </source>
</evidence>
<keyword evidence="2" id="KW-1185">Reference proteome</keyword>
<accession>A0ACC1I6T6</accession>
<dbReference type="EMBL" id="JANBPG010001597">
    <property type="protein sequence ID" value="KAJ1889161.1"/>
    <property type="molecule type" value="Genomic_DNA"/>
</dbReference>
<proteinExistence type="predicted"/>
<organism evidence="1 2">
    <name type="scientific">Kickxella alabastrina</name>
    <dbReference type="NCBI Taxonomy" id="61397"/>
    <lineage>
        <taxon>Eukaryota</taxon>
        <taxon>Fungi</taxon>
        <taxon>Fungi incertae sedis</taxon>
        <taxon>Zoopagomycota</taxon>
        <taxon>Kickxellomycotina</taxon>
        <taxon>Kickxellomycetes</taxon>
        <taxon>Kickxellales</taxon>
        <taxon>Kickxellaceae</taxon>
        <taxon>Kickxella</taxon>
    </lineage>
</organism>
<comment type="caution">
    <text evidence="1">The sequence shown here is derived from an EMBL/GenBank/DDBJ whole genome shotgun (WGS) entry which is preliminary data.</text>
</comment>